<keyword evidence="5" id="KW-1185">Reference proteome</keyword>
<organism evidence="4 5">
    <name type="scientific">Paraburkholderia humisilvae</name>
    <dbReference type="NCBI Taxonomy" id="627669"/>
    <lineage>
        <taxon>Bacteria</taxon>
        <taxon>Pseudomonadati</taxon>
        <taxon>Pseudomonadota</taxon>
        <taxon>Betaproteobacteria</taxon>
        <taxon>Burkholderiales</taxon>
        <taxon>Burkholderiaceae</taxon>
        <taxon>Paraburkholderia</taxon>
    </lineage>
</organism>
<keyword evidence="4" id="KW-0548">Nucleotidyltransferase</keyword>
<dbReference type="NCBIfam" id="TIGR00254">
    <property type="entry name" value="GGDEF"/>
    <property type="match status" value="1"/>
</dbReference>
<comment type="catalytic activity">
    <reaction evidence="2">
        <text>2 GTP = 3',3'-c-di-GMP + 2 diphosphate</text>
        <dbReference type="Rhea" id="RHEA:24898"/>
        <dbReference type="ChEBI" id="CHEBI:33019"/>
        <dbReference type="ChEBI" id="CHEBI:37565"/>
        <dbReference type="ChEBI" id="CHEBI:58805"/>
        <dbReference type="EC" id="2.7.7.65"/>
    </reaction>
</comment>
<dbReference type="Pfam" id="PF00990">
    <property type="entry name" value="GGDEF"/>
    <property type="match status" value="1"/>
</dbReference>
<evidence type="ECO:0000256" key="2">
    <source>
        <dbReference type="ARBA" id="ARBA00034247"/>
    </source>
</evidence>
<dbReference type="InterPro" id="IPR000160">
    <property type="entry name" value="GGDEF_dom"/>
</dbReference>
<evidence type="ECO:0000259" key="3">
    <source>
        <dbReference type="PROSITE" id="PS50887"/>
    </source>
</evidence>
<evidence type="ECO:0000256" key="1">
    <source>
        <dbReference type="ARBA" id="ARBA00012528"/>
    </source>
</evidence>
<feature type="domain" description="GGDEF" evidence="3">
    <location>
        <begin position="1"/>
        <end position="96"/>
    </location>
</feature>
<dbReference type="GO" id="GO:0052621">
    <property type="term" value="F:diguanylate cyclase activity"/>
    <property type="evidence" value="ECO:0007669"/>
    <property type="project" value="UniProtKB-EC"/>
</dbReference>
<evidence type="ECO:0000313" key="5">
    <source>
        <dbReference type="Proteomes" id="UP000494363"/>
    </source>
</evidence>
<dbReference type="SMART" id="SM00267">
    <property type="entry name" value="GGDEF"/>
    <property type="match status" value="1"/>
</dbReference>
<name>A0A6J5CVG2_9BURK</name>
<dbReference type="EC" id="2.7.7.65" evidence="1"/>
<dbReference type="EMBL" id="CADIKH010000001">
    <property type="protein sequence ID" value="CAB3746120.1"/>
    <property type="molecule type" value="Genomic_DNA"/>
</dbReference>
<accession>A0A6J5CVG2</accession>
<dbReference type="InterPro" id="IPR029787">
    <property type="entry name" value="Nucleotide_cyclase"/>
</dbReference>
<dbReference type="Proteomes" id="UP000494363">
    <property type="component" value="Unassembled WGS sequence"/>
</dbReference>
<gene>
    <name evidence="4" type="primary">dgcE</name>
    <name evidence="4" type="ORF">LMG29542_00129</name>
</gene>
<keyword evidence="4" id="KW-0808">Transferase</keyword>
<dbReference type="Gene3D" id="3.30.70.270">
    <property type="match status" value="1"/>
</dbReference>
<dbReference type="InterPro" id="IPR043128">
    <property type="entry name" value="Rev_trsase/Diguanyl_cyclase"/>
</dbReference>
<sequence length="105" mass="11196">MRETDLAARLGGEEFAAILLDTSLEQARVVAERIRTTLQNTPVVLESGQTISQTVSIGIAIYSESEAGLVPAQERADAALFSAKGAGRNRVQIFVPEAPAPQETE</sequence>
<reference evidence="4 5" key="1">
    <citation type="submission" date="2020-04" db="EMBL/GenBank/DDBJ databases">
        <authorList>
            <person name="De Canck E."/>
        </authorList>
    </citation>
    <scope>NUCLEOTIDE SEQUENCE [LARGE SCALE GENOMIC DNA]</scope>
    <source>
        <strain evidence="4 5">LMG 29542</strain>
    </source>
</reference>
<evidence type="ECO:0000313" key="4">
    <source>
        <dbReference type="EMBL" id="CAB3746120.1"/>
    </source>
</evidence>
<dbReference type="PANTHER" id="PTHR45138">
    <property type="entry name" value="REGULATORY COMPONENTS OF SENSORY TRANSDUCTION SYSTEM"/>
    <property type="match status" value="1"/>
</dbReference>
<dbReference type="PROSITE" id="PS50887">
    <property type="entry name" value="GGDEF"/>
    <property type="match status" value="1"/>
</dbReference>
<dbReference type="CDD" id="cd01949">
    <property type="entry name" value="GGDEF"/>
    <property type="match status" value="1"/>
</dbReference>
<proteinExistence type="predicted"/>
<dbReference type="SUPFAM" id="SSF55073">
    <property type="entry name" value="Nucleotide cyclase"/>
    <property type="match status" value="1"/>
</dbReference>
<dbReference type="InterPro" id="IPR050469">
    <property type="entry name" value="Diguanylate_Cyclase"/>
</dbReference>
<protein>
    <recommendedName>
        <fullName evidence="1">diguanylate cyclase</fullName>
        <ecNumber evidence="1">2.7.7.65</ecNumber>
    </recommendedName>
</protein>
<dbReference type="AlphaFoldDB" id="A0A6J5CVG2"/>
<dbReference type="PANTHER" id="PTHR45138:SF9">
    <property type="entry name" value="DIGUANYLATE CYCLASE DGCM-RELATED"/>
    <property type="match status" value="1"/>
</dbReference>